<evidence type="ECO:0000313" key="4">
    <source>
        <dbReference type="EMBL" id="VVC42902.1"/>
    </source>
</evidence>
<dbReference type="OrthoDB" id="616263at2759"/>
<name>A0A5E4NDW5_9HEMI</name>
<dbReference type="PROSITE" id="PS50088">
    <property type="entry name" value="ANK_REPEAT"/>
    <property type="match status" value="6"/>
</dbReference>
<reference evidence="4 5" key="1">
    <citation type="submission" date="2019-08" db="EMBL/GenBank/DDBJ databases">
        <authorList>
            <person name="Alioto T."/>
            <person name="Alioto T."/>
            <person name="Gomez Garrido J."/>
        </authorList>
    </citation>
    <scope>NUCLEOTIDE SEQUENCE [LARGE SCALE GENOMIC DNA]</scope>
</reference>
<evidence type="ECO:0000256" key="2">
    <source>
        <dbReference type="ARBA" id="ARBA00023043"/>
    </source>
</evidence>
<dbReference type="EMBL" id="CABPRJ010002043">
    <property type="protein sequence ID" value="VVC42902.1"/>
    <property type="molecule type" value="Genomic_DNA"/>
</dbReference>
<dbReference type="PROSITE" id="PS50297">
    <property type="entry name" value="ANK_REP_REGION"/>
    <property type="match status" value="5"/>
</dbReference>
<dbReference type="PANTHER" id="PTHR24188">
    <property type="entry name" value="ANKYRIN REPEAT PROTEIN"/>
    <property type="match status" value="1"/>
</dbReference>
<dbReference type="Pfam" id="PF12796">
    <property type="entry name" value="Ank_2"/>
    <property type="match status" value="1"/>
</dbReference>
<evidence type="ECO:0000313" key="5">
    <source>
        <dbReference type="Proteomes" id="UP000325440"/>
    </source>
</evidence>
<dbReference type="Gene3D" id="1.25.40.20">
    <property type="entry name" value="Ankyrin repeat-containing domain"/>
    <property type="match status" value="3"/>
</dbReference>
<dbReference type="Proteomes" id="UP000325440">
    <property type="component" value="Unassembled WGS sequence"/>
</dbReference>
<sequence length="394" mass="43313">MPKNKKSKKVLQNAGISNRDKVRSEIPHLHQAAKNNQVDMMRALLAAGAGIDSQDRQGDTALHYAAGYGHKEAVEFLLAAGANVNAKNIYGETPLYCASKHYYVEVAKILLGKGADAKIVSIYGYTPLHWWSLRGNIDMVRVILAAGASANVNVINKYKETALHWASKHGHRGVVMILLAAGAGASSLLKDDRKKTPINLASSIEIERIFQQAESALQQMQSVKIGESGISPRDIVLASEANLIHYAYNAEVYQWLQSQFGCYAPLQKDLQQGQFGFYNGLIYAQYQTIRRMNLERDASDAVRLLVLAGWRLVDKNSKEIAIADCSNIELERLIATNIDAIYKGGKTSLYWAAEKGYMEVRRCLLANNAEVSQPNTQLDVTQIAGGSGLGKYPS</sequence>
<evidence type="ECO:0000256" key="1">
    <source>
        <dbReference type="ARBA" id="ARBA00022737"/>
    </source>
</evidence>
<proteinExistence type="predicted"/>
<evidence type="ECO:0000256" key="3">
    <source>
        <dbReference type="PROSITE-ProRule" id="PRU00023"/>
    </source>
</evidence>
<accession>A0A5E4NDW5</accession>
<gene>
    <name evidence="4" type="ORF">CINCED_3A019793</name>
</gene>
<dbReference type="InterPro" id="IPR002110">
    <property type="entry name" value="Ankyrin_rpt"/>
</dbReference>
<dbReference type="PRINTS" id="PR01415">
    <property type="entry name" value="ANKYRIN"/>
</dbReference>
<dbReference type="PANTHER" id="PTHR24188:SF29">
    <property type="entry name" value="GH09064P"/>
    <property type="match status" value="1"/>
</dbReference>
<dbReference type="AlphaFoldDB" id="A0A5E4NDW5"/>
<feature type="repeat" description="ANK" evidence="3">
    <location>
        <begin position="57"/>
        <end position="89"/>
    </location>
</feature>
<protein>
    <submittedName>
        <fullName evidence="4">Ankyrin repeat-containing domain,Ankyrin repeat</fullName>
    </submittedName>
</protein>
<feature type="repeat" description="ANK" evidence="3">
    <location>
        <begin position="29"/>
        <end position="56"/>
    </location>
</feature>
<keyword evidence="5" id="KW-1185">Reference proteome</keyword>
<keyword evidence="2 3" id="KW-0040">ANK repeat</keyword>
<dbReference type="SUPFAM" id="SSF48403">
    <property type="entry name" value="Ankyrin repeat"/>
    <property type="match status" value="2"/>
</dbReference>
<dbReference type="Pfam" id="PF13857">
    <property type="entry name" value="Ank_5"/>
    <property type="match status" value="1"/>
</dbReference>
<keyword evidence="1" id="KW-0677">Repeat</keyword>
<feature type="repeat" description="ANK" evidence="3">
    <location>
        <begin position="90"/>
        <end position="122"/>
    </location>
</feature>
<feature type="repeat" description="ANK" evidence="3">
    <location>
        <begin position="123"/>
        <end position="155"/>
    </location>
</feature>
<feature type="repeat" description="ANK" evidence="3">
    <location>
        <begin position="344"/>
        <end position="376"/>
    </location>
</feature>
<dbReference type="InterPro" id="IPR036770">
    <property type="entry name" value="Ankyrin_rpt-contain_sf"/>
</dbReference>
<organism evidence="4 5">
    <name type="scientific">Cinara cedri</name>
    <dbReference type="NCBI Taxonomy" id="506608"/>
    <lineage>
        <taxon>Eukaryota</taxon>
        <taxon>Metazoa</taxon>
        <taxon>Ecdysozoa</taxon>
        <taxon>Arthropoda</taxon>
        <taxon>Hexapoda</taxon>
        <taxon>Insecta</taxon>
        <taxon>Pterygota</taxon>
        <taxon>Neoptera</taxon>
        <taxon>Paraneoptera</taxon>
        <taxon>Hemiptera</taxon>
        <taxon>Sternorrhyncha</taxon>
        <taxon>Aphidomorpha</taxon>
        <taxon>Aphidoidea</taxon>
        <taxon>Aphididae</taxon>
        <taxon>Lachninae</taxon>
        <taxon>Cinara</taxon>
    </lineage>
</organism>
<dbReference type="SMART" id="SM00248">
    <property type="entry name" value="ANK"/>
    <property type="match status" value="6"/>
</dbReference>
<feature type="repeat" description="ANK" evidence="3">
    <location>
        <begin position="158"/>
        <end position="190"/>
    </location>
</feature>